<accession>A0A6B0U505</accession>
<protein>
    <submittedName>
        <fullName evidence="1">Uncharacterized protein</fullName>
    </submittedName>
</protein>
<proteinExistence type="predicted"/>
<evidence type="ECO:0000313" key="1">
    <source>
        <dbReference type="EMBL" id="MXU83306.1"/>
    </source>
</evidence>
<sequence length="74" mass="8315">MEGCWQVLVILGGVECRSPKTQTLCRWRTKGGVCRFGGDCALSDGRRSVCTFGSDEMRRRQTNNERQTVFVAVN</sequence>
<dbReference type="AlphaFoldDB" id="A0A6B0U505"/>
<reference evidence="1" key="1">
    <citation type="submission" date="2019-12" db="EMBL/GenBank/DDBJ databases">
        <title>An insight into the sialome of adult female Ixodes ricinus ticks feeding for 6 days.</title>
        <authorList>
            <person name="Perner J."/>
            <person name="Ribeiro J.M.C."/>
        </authorList>
    </citation>
    <scope>NUCLEOTIDE SEQUENCE</scope>
    <source>
        <strain evidence="1">Semi-engorged</strain>
        <tissue evidence="1">Salivary glands</tissue>
    </source>
</reference>
<name>A0A6B0U505_IXORI</name>
<organism evidence="1">
    <name type="scientific">Ixodes ricinus</name>
    <name type="common">Common tick</name>
    <name type="synonym">Acarus ricinus</name>
    <dbReference type="NCBI Taxonomy" id="34613"/>
    <lineage>
        <taxon>Eukaryota</taxon>
        <taxon>Metazoa</taxon>
        <taxon>Ecdysozoa</taxon>
        <taxon>Arthropoda</taxon>
        <taxon>Chelicerata</taxon>
        <taxon>Arachnida</taxon>
        <taxon>Acari</taxon>
        <taxon>Parasitiformes</taxon>
        <taxon>Ixodida</taxon>
        <taxon>Ixodoidea</taxon>
        <taxon>Ixodidae</taxon>
        <taxon>Ixodinae</taxon>
        <taxon>Ixodes</taxon>
    </lineage>
</organism>
<dbReference type="EMBL" id="GIFC01001223">
    <property type="protein sequence ID" value="MXU83306.1"/>
    <property type="molecule type" value="Transcribed_RNA"/>
</dbReference>